<evidence type="ECO:0000256" key="5">
    <source>
        <dbReference type="ARBA" id="ARBA00022519"/>
    </source>
</evidence>
<dbReference type="EMBL" id="AEJF01000214">
    <property type="protein sequence ID" value="KLU21493.1"/>
    <property type="molecule type" value="Genomic_DNA"/>
</dbReference>
<feature type="transmembrane region" description="Helical" evidence="9">
    <location>
        <begin position="280"/>
        <end position="297"/>
    </location>
</feature>
<evidence type="ECO:0000313" key="11">
    <source>
        <dbReference type="Proteomes" id="UP000035963"/>
    </source>
</evidence>
<dbReference type="AlphaFoldDB" id="A0A0J1FP18"/>
<dbReference type="GO" id="GO:0009306">
    <property type="term" value="P:protein secretion"/>
    <property type="evidence" value="ECO:0007669"/>
    <property type="project" value="InterPro"/>
</dbReference>
<organism evidence="10 11">
    <name type="scientific">Caballeronia mineralivorans PML1(12)</name>
    <dbReference type="NCBI Taxonomy" id="908627"/>
    <lineage>
        <taxon>Bacteria</taxon>
        <taxon>Pseudomonadati</taxon>
        <taxon>Pseudomonadota</taxon>
        <taxon>Betaproteobacteria</taxon>
        <taxon>Burkholderiales</taxon>
        <taxon>Burkholderiaceae</taxon>
        <taxon>Caballeronia</taxon>
    </lineage>
</organism>
<dbReference type="PATRIC" id="fig|908627.4.peg.7956"/>
<protein>
    <submittedName>
        <fullName evidence="10">Secretion system apparatus protein SsaV</fullName>
    </submittedName>
</protein>
<sequence length="683" mass="74164">MTRIQIWLAKAAGRHDFILAVMLIVAVFMMILPMPTIVVDGLIAVNLTLSLVLLMTSIYLREPLEFSVFPSLLLITTMYRLALTVSTSRLILLQHDAGDIVYAFGNFVVGGNLAVGIIVFAIITVVQFIVITKGAERIAEVGARFSLDAMPGKQMSIDGDMRAGVIDAAEAKRQRSIVQKESQLYGAMDGGMKFVKGDAIASIIVILVNIIGGVAIGVLQNGMDVGEAVTIYAVLSIGDGLVSQIPALIIAVAAGIIVTRVPGEERHNLAKELTLQIGRQPQALMIVAIVLSVFAVVPGFPFFVFFPLAMLVGGLGWLVMRRRKHAGAAGEAGGTQDADGVTQMTPGAEPMSINLAKNVADKDALTNALERLRWAKFEQLGIAVPQIQVQASSILPPDTFQILLYGEPVLTQRLPGQLALVGIQGRPVPSAAQVDRLPFGGFMLNWVDAAAAGSLEAVGTPVLRDEERIAYCAALTIDRFAGEFIGVQETRHLMDAMEARYPELVKELQRQLQISKVAEVLERLVAEGISIRDLRTVFEALIEWAPKEKDTVMLTEYARISLRRQIVGRHRNGQSPIEAWLVGEGIENLVRESIRQTAAGAYSTLPQPKVEAVLARIREVVAAHEAPNAVLLTAIDVRRFLRKFVEREMFGLQVLSYQELGDDADLKILGSVELAEEIDDAYA</sequence>
<dbReference type="GO" id="GO:0005886">
    <property type="term" value="C:plasma membrane"/>
    <property type="evidence" value="ECO:0007669"/>
    <property type="project" value="UniProtKB-SubCell"/>
</dbReference>
<evidence type="ECO:0000256" key="8">
    <source>
        <dbReference type="ARBA" id="ARBA00023136"/>
    </source>
</evidence>
<accession>A0A0J1FP18</accession>
<dbReference type="NCBIfam" id="TIGR01399">
    <property type="entry name" value="hrcV"/>
    <property type="match status" value="1"/>
</dbReference>
<evidence type="ECO:0000256" key="7">
    <source>
        <dbReference type="ARBA" id="ARBA00022989"/>
    </source>
</evidence>
<dbReference type="PANTHER" id="PTHR30161">
    <property type="entry name" value="FLAGELLAR EXPORT PROTEIN, MEMBRANE FLHA SUBUNIT-RELATED"/>
    <property type="match status" value="1"/>
</dbReference>
<dbReference type="PRINTS" id="PR00949">
    <property type="entry name" value="TYPE3IMAPROT"/>
</dbReference>
<keyword evidence="7 9" id="KW-1133">Transmembrane helix</keyword>
<keyword evidence="6 9" id="KW-0812">Transmembrane</keyword>
<dbReference type="PROSITE" id="PS00994">
    <property type="entry name" value="FHIPEP"/>
    <property type="match status" value="1"/>
</dbReference>
<keyword evidence="8 9" id="KW-0472">Membrane</keyword>
<dbReference type="Gene3D" id="3.40.30.60">
    <property type="entry name" value="FHIPEP family, domain 1"/>
    <property type="match status" value="1"/>
</dbReference>
<evidence type="ECO:0000256" key="4">
    <source>
        <dbReference type="ARBA" id="ARBA00022475"/>
    </source>
</evidence>
<dbReference type="InterPro" id="IPR042194">
    <property type="entry name" value="FHIPEP_1"/>
</dbReference>
<evidence type="ECO:0000256" key="3">
    <source>
        <dbReference type="ARBA" id="ARBA00022448"/>
    </source>
</evidence>
<feature type="transmembrane region" description="Helical" evidence="9">
    <location>
        <begin position="199"/>
        <end position="219"/>
    </location>
</feature>
<keyword evidence="5" id="KW-0997">Cell inner membrane</keyword>
<dbReference type="Gene3D" id="1.10.8.540">
    <property type="entry name" value="FHIPEP family, domain 3"/>
    <property type="match status" value="1"/>
</dbReference>
<evidence type="ECO:0000256" key="6">
    <source>
        <dbReference type="ARBA" id="ARBA00022692"/>
    </source>
</evidence>
<keyword evidence="4" id="KW-1003">Cell membrane</keyword>
<name>A0A0J1FP18_9BURK</name>
<dbReference type="OrthoDB" id="9759185at2"/>
<keyword evidence="3" id="KW-0813">Transport</keyword>
<gene>
    <name evidence="10" type="ORF">EOS_35570</name>
</gene>
<feature type="transmembrane region" description="Helical" evidence="9">
    <location>
        <begin position="104"/>
        <end position="130"/>
    </location>
</feature>
<feature type="transmembrane region" description="Helical" evidence="9">
    <location>
        <begin position="231"/>
        <end position="259"/>
    </location>
</feature>
<feature type="transmembrane region" description="Helical" evidence="9">
    <location>
        <begin position="12"/>
        <end position="31"/>
    </location>
</feature>
<dbReference type="PANTHER" id="PTHR30161:SF3">
    <property type="entry name" value="SECRETION SYSTEM APPARATUS PROTEIN SSAV"/>
    <property type="match status" value="1"/>
</dbReference>
<keyword evidence="11" id="KW-1185">Reference proteome</keyword>
<feature type="transmembrane region" description="Helical" evidence="9">
    <location>
        <begin position="72"/>
        <end position="92"/>
    </location>
</feature>
<comment type="subcellular location">
    <subcellularLocation>
        <location evidence="1">Cell inner membrane</location>
        <topology evidence="1">Multi-pass membrane protein</topology>
    </subcellularLocation>
</comment>
<dbReference type="RefSeq" id="WP_047896907.1">
    <property type="nucleotide sequence ID" value="NZ_AEJF01000214.1"/>
</dbReference>
<dbReference type="Proteomes" id="UP000035963">
    <property type="component" value="Unassembled WGS sequence"/>
</dbReference>
<dbReference type="InterPro" id="IPR006302">
    <property type="entry name" value="T3SS_HrcV"/>
</dbReference>
<dbReference type="InterPro" id="IPR042193">
    <property type="entry name" value="FHIPEP_3"/>
</dbReference>
<dbReference type="NCBIfam" id="NF009363">
    <property type="entry name" value="PRK12720.1"/>
    <property type="match status" value="1"/>
</dbReference>
<dbReference type="InterPro" id="IPR025505">
    <property type="entry name" value="FHIPEP_CS"/>
</dbReference>
<reference evidence="10 11" key="1">
    <citation type="journal article" date="2015" name="Genome Announc.">
        <title>Draft Genome Sequence of Burkholderia sp. Strain PML1(12), an Ectomycorrhizosphere-Inhabiting Bacterium with Effective Mineral-Weathering Ability.</title>
        <authorList>
            <person name="Uroz S."/>
            <person name="Oger P."/>
        </authorList>
    </citation>
    <scope>NUCLEOTIDE SEQUENCE [LARGE SCALE GENOMIC DNA]</scope>
    <source>
        <strain evidence="11">PML1(12)</strain>
    </source>
</reference>
<dbReference type="InterPro" id="IPR042196">
    <property type="entry name" value="FHIPEP_4"/>
</dbReference>
<dbReference type="InterPro" id="IPR001712">
    <property type="entry name" value="T3SS_FHIPEP"/>
</dbReference>
<evidence type="ECO:0000256" key="9">
    <source>
        <dbReference type="SAM" id="Phobius"/>
    </source>
</evidence>
<dbReference type="PIRSF" id="PIRSF005419">
    <property type="entry name" value="FlhA"/>
    <property type="match status" value="1"/>
</dbReference>
<evidence type="ECO:0000256" key="2">
    <source>
        <dbReference type="ARBA" id="ARBA00008835"/>
    </source>
</evidence>
<evidence type="ECO:0000256" key="1">
    <source>
        <dbReference type="ARBA" id="ARBA00004429"/>
    </source>
</evidence>
<proteinExistence type="inferred from homology"/>
<comment type="caution">
    <text evidence="10">The sequence shown here is derived from an EMBL/GenBank/DDBJ whole genome shotgun (WGS) entry which is preliminary data.</text>
</comment>
<dbReference type="Pfam" id="PF00771">
    <property type="entry name" value="FHIPEP"/>
    <property type="match status" value="1"/>
</dbReference>
<dbReference type="Gene3D" id="3.40.50.12790">
    <property type="entry name" value="FHIPEP family, domain 4"/>
    <property type="match status" value="1"/>
</dbReference>
<comment type="similarity">
    <text evidence="2">Belongs to the FHIPEP (flagella/HR/invasion proteins export pore) family.</text>
</comment>
<evidence type="ECO:0000313" key="10">
    <source>
        <dbReference type="EMBL" id="KLU21493.1"/>
    </source>
</evidence>
<feature type="transmembrane region" description="Helical" evidence="9">
    <location>
        <begin position="37"/>
        <end position="60"/>
    </location>
</feature>